<dbReference type="EMBL" id="RRCH01000042">
    <property type="protein sequence ID" value="RRJ28023.1"/>
    <property type="molecule type" value="Genomic_DNA"/>
</dbReference>
<keyword evidence="1" id="KW-1133">Transmembrane helix</keyword>
<dbReference type="InterPro" id="IPR055956">
    <property type="entry name" value="DUF7534"/>
</dbReference>
<sequence length="83" mass="9083">MARIRPCLVSQIGGCIGPLGLLAQLFALVLGAKLSPPDPFTQLLQLSLLVVVGLLPVYWLVWGGSCARLRRRVGLVHEDEQRH</sequence>
<evidence type="ECO:0000313" key="3">
    <source>
        <dbReference type="Proteomes" id="UP000282322"/>
    </source>
</evidence>
<reference evidence="2 3" key="1">
    <citation type="submission" date="2018-11" db="EMBL/GenBank/DDBJ databases">
        <title>Taxonoimc description of Halomarina strain SPP-AMP-1.</title>
        <authorList>
            <person name="Pal Y."/>
            <person name="Srinivasana K."/>
            <person name="Verma A."/>
            <person name="Kumar P."/>
        </authorList>
    </citation>
    <scope>NUCLEOTIDE SEQUENCE [LARGE SCALE GENOMIC DNA]</scope>
    <source>
        <strain evidence="2 3">SPP-AMP-1</strain>
    </source>
</reference>
<feature type="transmembrane region" description="Helical" evidence="1">
    <location>
        <begin position="43"/>
        <end position="62"/>
    </location>
</feature>
<feature type="transmembrane region" description="Helical" evidence="1">
    <location>
        <begin position="12"/>
        <end position="31"/>
    </location>
</feature>
<name>A0A3P3R632_9EURY</name>
<dbReference type="AlphaFoldDB" id="A0A3P3R632"/>
<accession>A0A3P3R632</accession>
<organism evidence="2 3">
    <name type="scientific">Halocatena pleomorpha</name>
    <dbReference type="NCBI Taxonomy" id="1785090"/>
    <lineage>
        <taxon>Archaea</taxon>
        <taxon>Methanobacteriati</taxon>
        <taxon>Methanobacteriota</taxon>
        <taxon>Stenosarchaea group</taxon>
        <taxon>Halobacteria</taxon>
        <taxon>Halobacteriales</taxon>
        <taxon>Natronomonadaceae</taxon>
        <taxon>Halocatena</taxon>
    </lineage>
</organism>
<evidence type="ECO:0000313" key="2">
    <source>
        <dbReference type="EMBL" id="RRJ28023.1"/>
    </source>
</evidence>
<proteinExistence type="predicted"/>
<comment type="caution">
    <text evidence="2">The sequence shown here is derived from an EMBL/GenBank/DDBJ whole genome shotgun (WGS) entry which is preliminary data.</text>
</comment>
<protein>
    <submittedName>
        <fullName evidence="2">Uncharacterized protein</fullName>
    </submittedName>
</protein>
<dbReference type="RefSeq" id="WP_124956749.1">
    <property type="nucleotide sequence ID" value="NZ_RRCH01000042.1"/>
</dbReference>
<keyword evidence="3" id="KW-1185">Reference proteome</keyword>
<dbReference type="Proteomes" id="UP000282322">
    <property type="component" value="Unassembled WGS sequence"/>
</dbReference>
<keyword evidence="1" id="KW-0812">Transmembrane</keyword>
<gene>
    <name evidence="2" type="ORF">EIK79_16700</name>
</gene>
<keyword evidence="1" id="KW-0472">Membrane</keyword>
<evidence type="ECO:0000256" key="1">
    <source>
        <dbReference type="SAM" id="Phobius"/>
    </source>
</evidence>
<dbReference type="Pfam" id="PF24378">
    <property type="entry name" value="DUF7534"/>
    <property type="match status" value="1"/>
</dbReference>